<dbReference type="PROSITE" id="PS00211">
    <property type="entry name" value="ABC_TRANSPORTER_1"/>
    <property type="match status" value="1"/>
</dbReference>
<dbReference type="InterPro" id="IPR015854">
    <property type="entry name" value="ABC_transpr_LolD-like"/>
</dbReference>
<dbReference type="STRING" id="1817864.A2Z21_07050"/>
<comment type="caution">
    <text evidence="5">The sequence shown here is derived from an EMBL/GenBank/DDBJ whole genome shotgun (WGS) entry which is preliminary data.</text>
</comment>
<dbReference type="InterPro" id="IPR003439">
    <property type="entry name" value="ABC_transporter-like_ATP-bd"/>
</dbReference>
<name>A0A1F5UTH5_FRAXR</name>
<protein>
    <submittedName>
        <fullName evidence="5">Macrolide ABC transporter ATP-binding protein</fullName>
    </submittedName>
</protein>
<dbReference type="PROSITE" id="PS50893">
    <property type="entry name" value="ABC_TRANSPORTER_2"/>
    <property type="match status" value="1"/>
</dbReference>
<dbReference type="PANTHER" id="PTHR24220">
    <property type="entry name" value="IMPORT ATP-BINDING PROTEIN"/>
    <property type="match status" value="1"/>
</dbReference>
<keyword evidence="1" id="KW-0813">Transport</keyword>
<dbReference type="CDD" id="cd03255">
    <property type="entry name" value="ABC_MJ0796_LolCDE_FtsE"/>
    <property type="match status" value="1"/>
</dbReference>
<organism evidence="5 6">
    <name type="scientific">Fraserbacteria sp. (strain RBG_16_55_9)</name>
    <dbReference type="NCBI Taxonomy" id="1817864"/>
    <lineage>
        <taxon>Bacteria</taxon>
        <taxon>Candidatus Fraseribacteriota</taxon>
    </lineage>
</organism>
<dbReference type="InterPro" id="IPR003593">
    <property type="entry name" value="AAA+_ATPase"/>
</dbReference>
<dbReference type="FunFam" id="3.40.50.300:FF:000032">
    <property type="entry name" value="Export ABC transporter ATP-binding protein"/>
    <property type="match status" value="1"/>
</dbReference>
<evidence type="ECO:0000313" key="6">
    <source>
        <dbReference type="Proteomes" id="UP000179157"/>
    </source>
</evidence>
<dbReference type="Proteomes" id="UP000179157">
    <property type="component" value="Unassembled WGS sequence"/>
</dbReference>
<keyword evidence="2" id="KW-0547">Nucleotide-binding</keyword>
<gene>
    <name evidence="5" type="ORF">A2Z21_07050</name>
</gene>
<dbReference type="EMBL" id="MFGX01000081">
    <property type="protein sequence ID" value="OGF54446.1"/>
    <property type="molecule type" value="Genomic_DNA"/>
</dbReference>
<dbReference type="PANTHER" id="PTHR24220:SF86">
    <property type="entry name" value="ABC TRANSPORTER ABCH.1"/>
    <property type="match status" value="1"/>
</dbReference>
<dbReference type="InterPro" id="IPR017911">
    <property type="entry name" value="MacB-like_ATP-bd"/>
</dbReference>
<dbReference type="Gene3D" id="3.40.50.300">
    <property type="entry name" value="P-loop containing nucleotide triphosphate hydrolases"/>
    <property type="match status" value="1"/>
</dbReference>
<dbReference type="GO" id="GO:0022857">
    <property type="term" value="F:transmembrane transporter activity"/>
    <property type="evidence" value="ECO:0007669"/>
    <property type="project" value="TreeGrafter"/>
</dbReference>
<dbReference type="InterPro" id="IPR017871">
    <property type="entry name" value="ABC_transporter-like_CS"/>
</dbReference>
<dbReference type="GO" id="GO:0005524">
    <property type="term" value="F:ATP binding"/>
    <property type="evidence" value="ECO:0007669"/>
    <property type="project" value="UniProtKB-KW"/>
</dbReference>
<evidence type="ECO:0000256" key="1">
    <source>
        <dbReference type="ARBA" id="ARBA00022448"/>
    </source>
</evidence>
<accession>A0A1F5UTH5</accession>
<evidence type="ECO:0000256" key="2">
    <source>
        <dbReference type="ARBA" id="ARBA00022741"/>
    </source>
</evidence>
<evidence type="ECO:0000256" key="3">
    <source>
        <dbReference type="ARBA" id="ARBA00022840"/>
    </source>
</evidence>
<dbReference type="SUPFAM" id="SSF52540">
    <property type="entry name" value="P-loop containing nucleoside triphosphate hydrolases"/>
    <property type="match status" value="1"/>
</dbReference>
<evidence type="ECO:0000259" key="4">
    <source>
        <dbReference type="PROSITE" id="PS50893"/>
    </source>
</evidence>
<dbReference type="SMART" id="SM00382">
    <property type="entry name" value="AAA"/>
    <property type="match status" value="1"/>
</dbReference>
<keyword evidence="3 5" id="KW-0067">ATP-binding</keyword>
<dbReference type="GO" id="GO:0016887">
    <property type="term" value="F:ATP hydrolysis activity"/>
    <property type="evidence" value="ECO:0007669"/>
    <property type="project" value="InterPro"/>
</dbReference>
<dbReference type="AlphaFoldDB" id="A0A1F5UTH5"/>
<evidence type="ECO:0000313" key="5">
    <source>
        <dbReference type="EMBL" id="OGF54446.1"/>
    </source>
</evidence>
<dbReference type="GO" id="GO:0005886">
    <property type="term" value="C:plasma membrane"/>
    <property type="evidence" value="ECO:0007669"/>
    <property type="project" value="TreeGrafter"/>
</dbReference>
<sequence>MTVQALRAVNLELSPGEFLAVMGRSGSGKSTLLHILGGLDWPSSGRVLWNERDLTTLSVRELARWRGEHVGFVFQSFNLMPTLTALENVELPLLLRGISAKERRIRAREQLEHVGLARRASHKPAELSGGEQQRVALARALVSDPAMILADEPTGNLDSETGQVLLRLLRNLNERGTTIVLATHDPEAAAFAQRIIRLKDGALLLFS</sequence>
<feature type="domain" description="ABC transporter" evidence="4">
    <location>
        <begin position="1"/>
        <end position="207"/>
    </location>
</feature>
<proteinExistence type="predicted"/>
<reference evidence="5 6" key="1">
    <citation type="journal article" date="2016" name="Nat. Commun.">
        <title>Thousands of microbial genomes shed light on interconnected biogeochemical processes in an aquifer system.</title>
        <authorList>
            <person name="Anantharaman K."/>
            <person name="Brown C.T."/>
            <person name="Hug L.A."/>
            <person name="Sharon I."/>
            <person name="Castelle C.J."/>
            <person name="Probst A.J."/>
            <person name="Thomas B.C."/>
            <person name="Singh A."/>
            <person name="Wilkins M.J."/>
            <person name="Karaoz U."/>
            <person name="Brodie E.L."/>
            <person name="Williams K.H."/>
            <person name="Hubbard S.S."/>
            <person name="Banfield J.F."/>
        </authorList>
    </citation>
    <scope>NUCLEOTIDE SEQUENCE [LARGE SCALE GENOMIC DNA]</scope>
    <source>
        <strain evidence="6">RBG_16_55_9</strain>
    </source>
</reference>
<dbReference type="InterPro" id="IPR027417">
    <property type="entry name" value="P-loop_NTPase"/>
</dbReference>
<dbReference type="GO" id="GO:0098796">
    <property type="term" value="C:membrane protein complex"/>
    <property type="evidence" value="ECO:0007669"/>
    <property type="project" value="UniProtKB-ARBA"/>
</dbReference>
<dbReference type="Pfam" id="PF00005">
    <property type="entry name" value="ABC_tran"/>
    <property type="match status" value="1"/>
</dbReference>